<evidence type="ECO:0000259" key="2">
    <source>
        <dbReference type="Pfam" id="PF04183"/>
    </source>
</evidence>
<keyword evidence="5" id="KW-1185">Reference proteome</keyword>
<organism evidence="4 5">
    <name type="scientific">Crenobacter oryzisoli</name>
    <dbReference type="NCBI Taxonomy" id="3056844"/>
    <lineage>
        <taxon>Bacteria</taxon>
        <taxon>Pseudomonadati</taxon>
        <taxon>Pseudomonadota</taxon>
        <taxon>Betaproteobacteria</taxon>
        <taxon>Neisseriales</taxon>
        <taxon>Neisseriaceae</taxon>
        <taxon>Crenobacter</taxon>
    </lineage>
</organism>
<gene>
    <name evidence="4" type="ORF">QU481_14540</name>
</gene>
<dbReference type="Pfam" id="PF06276">
    <property type="entry name" value="FhuF"/>
    <property type="match status" value="1"/>
</dbReference>
<dbReference type="PANTHER" id="PTHR34384:SF6">
    <property type="entry name" value="STAPHYLOFERRIN B SYNTHASE"/>
    <property type="match status" value="1"/>
</dbReference>
<dbReference type="InterPro" id="IPR007310">
    <property type="entry name" value="Aerobactin_biosyn_IucA/IucC_N"/>
</dbReference>
<dbReference type="PANTHER" id="PTHR34384">
    <property type="entry name" value="L-2,3-DIAMINOPROPANOATE--CITRATE LIGASE"/>
    <property type="match status" value="1"/>
</dbReference>
<dbReference type="Proteomes" id="UP001168540">
    <property type="component" value="Unassembled WGS sequence"/>
</dbReference>
<accession>A0ABT7XQT3</accession>
<evidence type="ECO:0000313" key="4">
    <source>
        <dbReference type="EMBL" id="MDN0076105.1"/>
    </source>
</evidence>
<proteinExistence type="predicted"/>
<evidence type="ECO:0000259" key="3">
    <source>
        <dbReference type="Pfam" id="PF06276"/>
    </source>
</evidence>
<feature type="domain" description="Aerobactin siderophore biosynthesis IucA/IucC N-terminal" evidence="2">
    <location>
        <begin position="147"/>
        <end position="388"/>
    </location>
</feature>
<dbReference type="Gene3D" id="3.30.310.280">
    <property type="match status" value="1"/>
</dbReference>
<sequence>MNHAHHALTAQADPALWRLANRRLLTKLLSEFAYEGLIEPVETMPGQFRARAGAVHYGWYGRVNAWGMPVIRPDTLYRDADGVQEPAWDALQALADLTPDLPTPALTLAQYASEMQQTLLVDLQLLTARRGLTATDLLALPADRLNSLLDGHPKAVPSKGRVGWGLAEHHAYGTESARPFALHWLAVSRDLAPFHLAEGLSEQQLLAASCDGAEQTRLLSTLAEHGASRTSHWLLPVHPWQWQTHIASQFAGLLASGELIHLGEFGDRYVPQPSLRTLSNHVRPDALHLKLPLTVLNTSSYRGLPGRYLAIGPALSRWLSDTVASDPTLTEGRVLVLEELAGGHVPHPFYSRLDGAPYHLNELLGAVWRISPASLLDDGETALMFAVLQQCDDQGRPLAAELIRRSGLAPEAWLSRLFERCVVPLYHLQCRYGLGFIAHGQNLTLILDGNVPVGVALKDFQGDLFVADAALPELSGLPAMVKAALPTMPPHYLIHNLWTALFGSVFRFMASALADADVIAEPAFYRLLSARLRAYQTAHPELAERFVLFDPFTAEMPRLSLNRARFVAGYGDSAERPIHALGPTLTNPLAAHDAHRF</sequence>
<name>A0ABT7XQT3_9NEIS</name>
<evidence type="ECO:0000313" key="5">
    <source>
        <dbReference type="Proteomes" id="UP001168540"/>
    </source>
</evidence>
<dbReference type="InterPro" id="IPR037455">
    <property type="entry name" value="LucA/IucC-like"/>
</dbReference>
<comment type="caution">
    <text evidence="4">The sequence shown here is derived from an EMBL/GenBank/DDBJ whole genome shotgun (WGS) entry which is preliminary data.</text>
</comment>
<dbReference type="Gene3D" id="6.10.250.3370">
    <property type="match status" value="1"/>
</dbReference>
<protein>
    <submittedName>
        <fullName evidence="4">IucA/IucC family protein</fullName>
    </submittedName>
</protein>
<dbReference type="Gene3D" id="1.10.510.40">
    <property type="match status" value="1"/>
</dbReference>
<evidence type="ECO:0000256" key="1">
    <source>
        <dbReference type="ARBA" id="ARBA00004924"/>
    </source>
</evidence>
<reference evidence="4" key="1">
    <citation type="submission" date="2023-06" db="EMBL/GenBank/DDBJ databases">
        <authorList>
            <person name="Zhang S."/>
        </authorList>
    </citation>
    <scope>NUCLEOTIDE SEQUENCE</scope>
    <source>
        <strain evidence="4">SG2303</strain>
    </source>
</reference>
<dbReference type="Pfam" id="PF04183">
    <property type="entry name" value="IucA_IucC"/>
    <property type="match status" value="1"/>
</dbReference>
<feature type="domain" description="Aerobactin siderophore biosynthesis IucA/IucC-like C-terminal" evidence="3">
    <location>
        <begin position="411"/>
        <end position="568"/>
    </location>
</feature>
<dbReference type="EMBL" id="JAUEDK010000026">
    <property type="protein sequence ID" value="MDN0076105.1"/>
    <property type="molecule type" value="Genomic_DNA"/>
</dbReference>
<dbReference type="RefSeq" id="WP_289830757.1">
    <property type="nucleotide sequence ID" value="NZ_JAUEDK010000026.1"/>
</dbReference>
<comment type="pathway">
    <text evidence="1">Siderophore biosynthesis.</text>
</comment>
<dbReference type="InterPro" id="IPR022770">
    <property type="entry name" value="IucA/IucC-like_C"/>
</dbReference>